<dbReference type="RefSeq" id="WP_290280058.1">
    <property type="nucleotide sequence ID" value="NZ_JAUFQI010000001.1"/>
</dbReference>
<keyword evidence="1" id="KW-0802">TPR repeat</keyword>
<dbReference type="SMART" id="SM00065">
    <property type="entry name" value="GAF"/>
    <property type="match status" value="1"/>
</dbReference>
<dbReference type="CDD" id="cd01949">
    <property type="entry name" value="GGDEF"/>
    <property type="match status" value="1"/>
</dbReference>
<protein>
    <submittedName>
        <fullName evidence="4">Diguanylate cyclase domain-containing protein</fullName>
        <ecNumber evidence="4">2.7.7.65</ecNumber>
    </submittedName>
</protein>
<dbReference type="SUPFAM" id="SSF55073">
    <property type="entry name" value="Nucleotide cyclase"/>
    <property type="match status" value="1"/>
</dbReference>
<feature type="coiled-coil region" evidence="2">
    <location>
        <begin position="325"/>
        <end position="352"/>
    </location>
</feature>
<evidence type="ECO:0000313" key="4">
    <source>
        <dbReference type="EMBL" id="MFC3703062.1"/>
    </source>
</evidence>
<dbReference type="InterPro" id="IPR029787">
    <property type="entry name" value="Nucleotide_cyclase"/>
</dbReference>
<dbReference type="InterPro" id="IPR052163">
    <property type="entry name" value="DGC-Regulatory_Protein"/>
</dbReference>
<keyword evidence="4" id="KW-0808">Transferase</keyword>
<dbReference type="EC" id="2.7.7.65" evidence="4"/>
<dbReference type="InterPro" id="IPR003018">
    <property type="entry name" value="GAF"/>
</dbReference>
<organism evidence="4 5">
    <name type="scientific">Reinekea marina</name>
    <dbReference type="NCBI Taxonomy" id="1310421"/>
    <lineage>
        <taxon>Bacteria</taxon>
        <taxon>Pseudomonadati</taxon>
        <taxon>Pseudomonadota</taxon>
        <taxon>Gammaproteobacteria</taxon>
        <taxon>Oceanospirillales</taxon>
        <taxon>Saccharospirillaceae</taxon>
        <taxon>Reinekea</taxon>
    </lineage>
</organism>
<dbReference type="Gene3D" id="3.30.70.270">
    <property type="match status" value="1"/>
</dbReference>
<dbReference type="Pfam" id="PF01590">
    <property type="entry name" value="GAF"/>
    <property type="match status" value="1"/>
</dbReference>
<dbReference type="Gene3D" id="1.25.40.10">
    <property type="entry name" value="Tetratricopeptide repeat domain"/>
    <property type="match status" value="2"/>
</dbReference>
<dbReference type="SUPFAM" id="SSF55781">
    <property type="entry name" value="GAF domain-like"/>
    <property type="match status" value="1"/>
</dbReference>
<feature type="domain" description="GGDEF" evidence="3">
    <location>
        <begin position="574"/>
        <end position="706"/>
    </location>
</feature>
<dbReference type="PROSITE" id="PS50887">
    <property type="entry name" value="GGDEF"/>
    <property type="match status" value="1"/>
</dbReference>
<feature type="repeat" description="TPR" evidence="1">
    <location>
        <begin position="85"/>
        <end position="118"/>
    </location>
</feature>
<keyword evidence="2" id="KW-0175">Coiled coil</keyword>
<evidence type="ECO:0000259" key="3">
    <source>
        <dbReference type="PROSITE" id="PS50887"/>
    </source>
</evidence>
<dbReference type="SMART" id="SM00028">
    <property type="entry name" value="TPR"/>
    <property type="match status" value="6"/>
</dbReference>
<dbReference type="Gene3D" id="3.30.450.40">
    <property type="match status" value="1"/>
</dbReference>
<dbReference type="InterPro" id="IPR019734">
    <property type="entry name" value="TPR_rpt"/>
</dbReference>
<dbReference type="NCBIfam" id="TIGR00254">
    <property type="entry name" value="GGDEF"/>
    <property type="match status" value="1"/>
</dbReference>
<evidence type="ECO:0000313" key="5">
    <source>
        <dbReference type="Proteomes" id="UP001595710"/>
    </source>
</evidence>
<dbReference type="GO" id="GO:0052621">
    <property type="term" value="F:diguanylate cyclase activity"/>
    <property type="evidence" value="ECO:0007669"/>
    <property type="project" value="UniProtKB-EC"/>
</dbReference>
<dbReference type="PROSITE" id="PS50005">
    <property type="entry name" value="TPR"/>
    <property type="match status" value="1"/>
</dbReference>
<dbReference type="InterPro" id="IPR011990">
    <property type="entry name" value="TPR-like_helical_dom_sf"/>
</dbReference>
<dbReference type="Pfam" id="PF13181">
    <property type="entry name" value="TPR_8"/>
    <property type="match status" value="1"/>
</dbReference>
<comment type="caution">
    <text evidence="4">The sequence shown here is derived from an EMBL/GenBank/DDBJ whole genome shotgun (WGS) entry which is preliminary data.</text>
</comment>
<dbReference type="InterPro" id="IPR029016">
    <property type="entry name" value="GAF-like_dom_sf"/>
</dbReference>
<dbReference type="PANTHER" id="PTHR46663:SF2">
    <property type="entry name" value="GGDEF DOMAIN-CONTAINING PROTEIN"/>
    <property type="match status" value="1"/>
</dbReference>
<dbReference type="PANTHER" id="PTHR46663">
    <property type="entry name" value="DIGUANYLATE CYCLASE DGCT-RELATED"/>
    <property type="match status" value="1"/>
</dbReference>
<dbReference type="Proteomes" id="UP001595710">
    <property type="component" value="Unassembled WGS sequence"/>
</dbReference>
<dbReference type="InterPro" id="IPR000160">
    <property type="entry name" value="GGDEF_dom"/>
</dbReference>
<dbReference type="SUPFAM" id="SSF48452">
    <property type="entry name" value="TPR-like"/>
    <property type="match status" value="2"/>
</dbReference>
<gene>
    <name evidence="4" type="ORF">ACFOND_15635</name>
</gene>
<dbReference type="Pfam" id="PF00990">
    <property type="entry name" value="GGDEF"/>
    <property type="match status" value="1"/>
</dbReference>
<evidence type="ECO:0000256" key="2">
    <source>
        <dbReference type="SAM" id="Coils"/>
    </source>
</evidence>
<evidence type="ECO:0000256" key="1">
    <source>
        <dbReference type="PROSITE-ProRule" id="PRU00339"/>
    </source>
</evidence>
<accession>A0ABV7WV07</accession>
<dbReference type="EMBL" id="JBHRYN010000069">
    <property type="protein sequence ID" value="MFC3703062.1"/>
    <property type="molecule type" value="Genomic_DNA"/>
</dbReference>
<sequence length="706" mass="79550">MSSAKLHTTPQLERLWISMIQSPLETLSELDKLISEMPKTAPEYETAIFYRGSCLIFTADYRGAIQQLNEALDRAVLANDLNQIRRVNNALGMAYKSTGEYGQALKALETAIELSKKLNDVYGQFTAQLNLADLFFETHDYSTCEQHVNEVTGLDHSHCDEESIAELYWQQARIFLLHMDFNSAAQALKRTFEIAVKIDYVHLRIFSLILKGRMYRLMGDLSQAETILEAVINDPNLEFEGTMGLSAYIELAKALFSDGNQQRALTVINLALNVNSDGSDHAALRLQVYELAAFCYQAAGDIEKANRYFQLTLELERSVVNQRNRRAMELSKARLQQENQKIKQEIIQKENTYLKNEQSQLQTINKIAIRLAETLSLSALGERLYGLLSEYLDAHVIALSENDPEQSRVVFRTFIDDGTPLELYEIRYDEPGSNTVLAAVTGKPVSINEPSKKRKLVGKSKKVPNSQLFLPLKNKDDVIGVLSIQSEIPNRFTGSEYKLILAIAPFISLAFSNALSHEKLQKLNRVLVQDKKEIIAAQEKIEFLALHDPLTEMPNRRALTQYIDTTIANLQPNKFFSLAYIDLDKFKPVNDQFGHKVGDKVLQIVAERINSVLRSSDFSARVGGDEFVLVIDHIDDKTQLKNMCNRILESIEKPISVDSHIINISASIGVVDYQKHGINLDTLIHNADVAMYEIKNSSKGGVLLAS</sequence>
<reference evidence="5" key="1">
    <citation type="journal article" date="2019" name="Int. J. Syst. Evol. Microbiol.">
        <title>The Global Catalogue of Microorganisms (GCM) 10K type strain sequencing project: providing services to taxonomists for standard genome sequencing and annotation.</title>
        <authorList>
            <consortium name="The Broad Institute Genomics Platform"/>
            <consortium name="The Broad Institute Genome Sequencing Center for Infectious Disease"/>
            <person name="Wu L."/>
            <person name="Ma J."/>
        </authorList>
    </citation>
    <scope>NUCLEOTIDE SEQUENCE [LARGE SCALE GENOMIC DNA]</scope>
    <source>
        <strain evidence="5">CECT 8288</strain>
    </source>
</reference>
<dbReference type="SMART" id="SM00267">
    <property type="entry name" value="GGDEF"/>
    <property type="match status" value="1"/>
</dbReference>
<proteinExistence type="predicted"/>
<name>A0ABV7WV07_9GAMM</name>
<keyword evidence="5" id="KW-1185">Reference proteome</keyword>
<dbReference type="InterPro" id="IPR043128">
    <property type="entry name" value="Rev_trsase/Diguanyl_cyclase"/>
</dbReference>
<keyword evidence="4" id="KW-0548">Nucleotidyltransferase</keyword>